<evidence type="ECO:0000313" key="1">
    <source>
        <dbReference type="EMBL" id="KAI8015270.1"/>
    </source>
</evidence>
<proteinExistence type="predicted"/>
<evidence type="ECO:0000313" key="2">
    <source>
        <dbReference type="Proteomes" id="UP001060215"/>
    </source>
</evidence>
<sequence>MNKRRPSKKHVSSWKHQNPNSRVTNSSEETNIGIVDIIAKFITFWLGVLLETMGSEDLLTDEKLPILCKWKNAYVNFPVIKENPPPIENLTAYFRARQQPASGPKMCNLLM</sequence>
<protein>
    <submittedName>
        <fullName evidence="1">Glutathione S-transferase</fullName>
    </submittedName>
</protein>
<gene>
    <name evidence="1" type="ORF">LOK49_LG05G00411</name>
</gene>
<organism evidence="1 2">
    <name type="scientific">Camellia lanceoleosa</name>
    <dbReference type="NCBI Taxonomy" id="1840588"/>
    <lineage>
        <taxon>Eukaryota</taxon>
        <taxon>Viridiplantae</taxon>
        <taxon>Streptophyta</taxon>
        <taxon>Embryophyta</taxon>
        <taxon>Tracheophyta</taxon>
        <taxon>Spermatophyta</taxon>
        <taxon>Magnoliopsida</taxon>
        <taxon>eudicotyledons</taxon>
        <taxon>Gunneridae</taxon>
        <taxon>Pentapetalae</taxon>
        <taxon>asterids</taxon>
        <taxon>Ericales</taxon>
        <taxon>Theaceae</taxon>
        <taxon>Camellia</taxon>
    </lineage>
</organism>
<comment type="caution">
    <text evidence="1">The sequence shown here is derived from an EMBL/GenBank/DDBJ whole genome shotgun (WGS) entry which is preliminary data.</text>
</comment>
<name>A0ACC0HS26_9ERIC</name>
<dbReference type="EMBL" id="CM045761">
    <property type="protein sequence ID" value="KAI8015270.1"/>
    <property type="molecule type" value="Genomic_DNA"/>
</dbReference>
<dbReference type="Proteomes" id="UP001060215">
    <property type="component" value="Chromosome 4"/>
</dbReference>
<accession>A0ACC0HS26</accession>
<reference evidence="1 2" key="1">
    <citation type="journal article" date="2022" name="Plant J.">
        <title>Chromosome-level genome of Camellia lanceoleosa provides a valuable resource for understanding genome evolution and self-incompatibility.</title>
        <authorList>
            <person name="Gong W."/>
            <person name="Xiao S."/>
            <person name="Wang L."/>
            <person name="Liao Z."/>
            <person name="Chang Y."/>
            <person name="Mo W."/>
            <person name="Hu G."/>
            <person name="Li W."/>
            <person name="Zhao G."/>
            <person name="Zhu H."/>
            <person name="Hu X."/>
            <person name="Ji K."/>
            <person name="Xiang X."/>
            <person name="Song Q."/>
            <person name="Yuan D."/>
            <person name="Jin S."/>
            <person name="Zhang L."/>
        </authorList>
    </citation>
    <scope>NUCLEOTIDE SEQUENCE [LARGE SCALE GENOMIC DNA]</scope>
    <source>
        <strain evidence="1">SQ_2022a</strain>
    </source>
</reference>
<keyword evidence="2" id="KW-1185">Reference proteome</keyword>